<evidence type="ECO:0000313" key="3">
    <source>
        <dbReference type="Proteomes" id="UP000676336"/>
    </source>
</evidence>
<evidence type="ECO:0000313" key="2">
    <source>
        <dbReference type="EMBL" id="CAF5101022.1"/>
    </source>
</evidence>
<feature type="compositionally biased region" description="Polar residues" evidence="1">
    <location>
        <begin position="22"/>
        <end position="31"/>
    </location>
</feature>
<dbReference type="AlphaFoldDB" id="A0A8S3F3A3"/>
<feature type="non-terminal residue" evidence="2">
    <location>
        <position position="1"/>
    </location>
</feature>
<name>A0A8S3F3A3_9BILA</name>
<sequence>TTSSIRSSLPSQQKITKKTKLDTPSTSSKPDSNVPLDGYSIIQNQMLFALICKTNCE</sequence>
<gene>
    <name evidence="2" type="ORF">SMN809_LOCUS61677</name>
</gene>
<proteinExistence type="predicted"/>
<dbReference type="EMBL" id="CAJOBI010249186">
    <property type="protein sequence ID" value="CAF5101022.1"/>
    <property type="molecule type" value="Genomic_DNA"/>
</dbReference>
<comment type="caution">
    <text evidence="2">The sequence shown here is derived from an EMBL/GenBank/DDBJ whole genome shotgun (WGS) entry which is preliminary data.</text>
</comment>
<feature type="non-terminal residue" evidence="2">
    <location>
        <position position="57"/>
    </location>
</feature>
<organism evidence="2 3">
    <name type="scientific">Rotaria magnacalcarata</name>
    <dbReference type="NCBI Taxonomy" id="392030"/>
    <lineage>
        <taxon>Eukaryota</taxon>
        <taxon>Metazoa</taxon>
        <taxon>Spiralia</taxon>
        <taxon>Gnathifera</taxon>
        <taxon>Rotifera</taxon>
        <taxon>Eurotatoria</taxon>
        <taxon>Bdelloidea</taxon>
        <taxon>Philodinida</taxon>
        <taxon>Philodinidae</taxon>
        <taxon>Rotaria</taxon>
    </lineage>
</organism>
<feature type="region of interest" description="Disordered" evidence="1">
    <location>
        <begin position="1"/>
        <end position="36"/>
    </location>
</feature>
<feature type="compositionally biased region" description="Polar residues" evidence="1">
    <location>
        <begin position="1"/>
        <end position="14"/>
    </location>
</feature>
<reference evidence="2" key="1">
    <citation type="submission" date="2021-02" db="EMBL/GenBank/DDBJ databases">
        <authorList>
            <person name="Nowell W R."/>
        </authorList>
    </citation>
    <scope>NUCLEOTIDE SEQUENCE</scope>
</reference>
<protein>
    <submittedName>
        <fullName evidence="2">Uncharacterized protein</fullName>
    </submittedName>
</protein>
<dbReference type="Proteomes" id="UP000676336">
    <property type="component" value="Unassembled WGS sequence"/>
</dbReference>
<evidence type="ECO:0000256" key="1">
    <source>
        <dbReference type="SAM" id="MobiDB-lite"/>
    </source>
</evidence>
<accession>A0A8S3F3A3</accession>